<name>A0A183FN43_HELPZ</name>
<sequence length="101" mass="11754">MRALVTSSGQRHRLLQRVLDRPGLFGLVCYAAAIYYASFILDYKNAEHTRFDKDGLAVEYLQGLREHASDKQDYICRMMKEARMECHSQRLRKAADIEDLD</sequence>
<feature type="transmembrane region" description="Helical" evidence="1">
    <location>
        <begin position="23"/>
        <end position="43"/>
    </location>
</feature>
<dbReference type="AlphaFoldDB" id="A0A183FN43"/>
<evidence type="ECO:0000313" key="4">
    <source>
        <dbReference type="WBParaSite" id="HPBE_0000887701-mRNA-1"/>
    </source>
</evidence>
<evidence type="ECO:0000313" key="2">
    <source>
        <dbReference type="EMBL" id="VDO78191.1"/>
    </source>
</evidence>
<reference evidence="2 3" key="1">
    <citation type="submission" date="2018-11" db="EMBL/GenBank/DDBJ databases">
        <authorList>
            <consortium name="Pathogen Informatics"/>
        </authorList>
    </citation>
    <scope>NUCLEOTIDE SEQUENCE [LARGE SCALE GENOMIC DNA]</scope>
</reference>
<dbReference type="WBParaSite" id="HPBE_0000887701-mRNA-1">
    <property type="protein sequence ID" value="HPBE_0000887701-mRNA-1"/>
    <property type="gene ID" value="HPBE_0000887701"/>
</dbReference>
<reference evidence="4" key="2">
    <citation type="submission" date="2019-09" db="UniProtKB">
        <authorList>
            <consortium name="WormBaseParasite"/>
        </authorList>
    </citation>
    <scope>IDENTIFICATION</scope>
</reference>
<keyword evidence="1" id="KW-1133">Transmembrane helix</keyword>
<evidence type="ECO:0000256" key="1">
    <source>
        <dbReference type="SAM" id="Phobius"/>
    </source>
</evidence>
<dbReference type="Proteomes" id="UP000050761">
    <property type="component" value="Unassembled WGS sequence"/>
</dbReference>
<accession>A0A3P7XUA4</accession>
<keyword evidence="1" id="KW-0812">Transmembrane</keyword>
<gene>
    <name evidence="2" type="ORF">HPBE_LOCUS8878</name>
</gene>
<keyword evidence="1" id="KW-0472">Membrane</keyword>
<organism evidence="3 4">
    <name type="scientific">Heligmosomoides polygyrus</name>
    <name type="common">Parasitic roundworm</name>
    <dbReference type="NCBI Taxonomy" id="6339"/>
    <lineage>
        <taxon>Eukaryota</taxon>
        <taxon>Metazoa</taxon>
        <taxon>Ecdysozoa</taxon>
        <taxon>Nematoda</taxon>
        <taxon>Chromadorea</taxon>
        <taxon>Rhabditida</taxon>
        <taxon>Rhabditina</taxon>
        <taxon>Rhabditomorpha</taxon>
        <taxon>Strongyloidea</taxon>
        <taxon>Heligmosomidae</taxon>
        <taxon>Heligmosomoides</taxon>
    </lineage>
</organism>
<accession>A0A183FN43</accession>
<keyword evidence="3" id="KW-1185">Reference proteome</keyword>
<protein>
    <submittedName>
        <fullName evidence="4">Transmembrane protein</fullName>
    </submittedName>
</protein>
<proteinExistence type="predicted"/>
<evidence type="ECO:0000313" key="3">
    <source>
        <dbReference type="Proteomes" id="UP000050761"/>
    </source>
</evidence>
<dbReference type="OrthoDB" id="5833512at2759"/>
<dbReference type="EMBL" id="UZAH01026278">
    <property type="protein sequence ID" value="VDO78191.1"/>
    <property type="molecule type" value="Genomic_DNA"/>
</dbReference>